<reference evidence="3 4" key="1">
    <citation type="journal article" date="2015" name="Genome Announc.">
        <title>Complete Genome Sequence of Polypropylene Glycol- and Polyethylene Glycol-Degrading Sphingopyxis macrogoltabida Strain EY-1.</title>
        <authorList>
            <person name="Ohtsubo Y."/>
            <person name="Nagata Y."/>
            <person name="Numata M."/>
            <person name="Tsuchikane K."/>
            <person name="Hosoyama A."/>
            <person name="Yamazoe A."/>
            <person name="Tsuda M."/>
            <person name="Fujita N."/>
            <person name="Kawai F."/>
        </authorList>
    </citation>
    <scope>NUCLEOTIDE SEQUENCE [LARGE SCALE GENOMIC DNA]</scope>
    <source>
        <strain evidence="3 4">EY-1</strain>
    </source>
</reference>
<evidence type="ECO:0000256" key="2">
    <source>
        <dbReference type="ARBA" id="ARBA00022801"/>
    </source>
</evidence>
<dbReference type="KEGG" id="smag:AN936_14895"/>
<sequence length="145" mass="16463">MARSDFKFSVTKRVRYAEIDAQAVVFNSRYLEYFDIGITEYWRAAGVYERWSALESPEFHVARAEVDYKAPILLDEEIDICVRCSRVGRSSMTFLFELHGAGRDDLRASGLEVSVHVEEARGATAPVPDAFVNLFEAFEGRSLRA</sequence>
<evidence type="ECO:0000313" key="3">
    <source>
        <dbReference type="EMBL" id="ALH81590.1"/>
    </source>
</evidence>
<dbReference type="RefSeq" id="WP_054588754.1">
    <property type="nucleotide sequence ID" value="NZ_CP012700.1"/>
</dbReference>
<dbReference type="OrthoDB" id="9799036at2"/>
<dbReference type="EMBL" id="CP012700">
    <property type="protein sequence ID" value="ALH81590.1"/>
    <property type="molecule type" value="Genomic_DNA"/>
</dbReference>
<dbReference type="PATRIC" id="fig|33050.5.peg.3090"/>
<dbReference type="GO" id="GO:0047617">
    <property type="term" value="F:fatty acyl-CoA hydrolase activity"/>
    <property type="evidence" value="ECO:0007669"/>
    <property type="project" value="TreeGrafter"/>
</dbReference>
<dbReference type="PANTHER" id="PTHR31793">
    <property type="entry name" value="4-HYDROXYBENZOYL-COA THIOESTERASE FAMILY MEMBER"/>
    <property type="match status" value="1"/>
</dbReference>
<comment type="similarity">
    <text evidence="1">Belongs to the 4-hydroxybenzoyl-CoA thioesterase family.</text>
</comment>
<dbReference type="CDD" id="cd00586">
    <property type="entry name" value="4HBT"/>
    <property type="match status" value="1"/>
</dbReference>
<organism evidence="3 4">
    <name type="scientific">Sphingopyxis macrogoltabida</name>
    <name type="common">Sphingomonas macrogoltabidus</name>
    <dbReference type="NCBI Taxonomy" id="33050"/>
    <lineage>
        <taxon>Bacteria</taxon>
        <taxon>Pseudomonadati</taxon>
        <taxon>Pseudomonadota</taxon>
        <taxon>Alphaproteobacteria</taxon>
        <taxon>Sphingomonadales</taxon>
        <taxon>Sphingomonadaceae</taxon>
        <taxon>Sphingopyxis</taxon>
    </lineage>
</organism>
<dbReference type="Pfam" id="PF13279">
    <property type="entry name" value="4HBT_2"/>
    <property type="match status" value="1"/>
</dbReference>
<dbReference type="InterPro" id="IPR050563">
    <property type="entry name" value="4-hydroxybenzoyl-CoA_TE"/>
</dbReference>
<name>A0A0N9VB40_SPHMC</name>
<dbReference type="AlphaFoldDB" id="A0A0N9VB40"/>
<dbReference type="SUPFAM" id="SSF54637">
    <property type="entry name" value="Thioesterase/thiol ester dehydrase-isomerase"/>
    <property type="match status" value="1"/>
</dbReference>
<keyword evidence="2" id="KW-0378">Hydrolase</keyword>
<evidence type="ECO:0000313" key="4">
    <source>
        <dbReference type="Proteomes" id="UP000058074"/>
    </source>
</evidence>
<dbReference type="InterPro" id="IPR006684">
    <property type="entry name" value="YbgC/YbaW"/>
</dbReference>
<dbReference type="PANTHER" id="PTHR31793:SF27">
    <property type="entry name" value="NOVEL THIOESTERASE SUPERFAMILY DOMAIN AND SAPOSIN A-TYPE DOMAIN CONTAINING PROTEIN (0610012H03RIK)"/>
    <property type="match status" value="1"/>
</dbReference>
<dbReference type="Gene3D" id="3.10.129.10">
    <property type="entry name" value="Hotdog Thioesterase"/>
    <property type="match status" value="1"/>
</dbReference>
<accession>A0A0N9VB40</accession>
<dbReference type="PIRSF" id="PIRSF003230">
    <property type="entry name" value="YbgC"/>
    <property type="match status" value="1"/>
</dbReference>
<gene>
    <name evidence="3" type="ORF">AN936_14895</name>
</gene>
<dbReference type="InterPro" id="IPR029069">
    <property type="entry name" value="HotDog_dom_sf"/>
</dbReference>
<dbReference type="NCBIfam" id="TIGR00051">
    <property type="entry name" value="YbgC/FadM family acyl-CoA thioesterase"/>
    <property type="match status" value="1"/>
</dbReference>
<evidence type="ECO:0000256" key="1">
    <source>
        <dbReference type="ARBA" id="ARBA00005953"/>
    </source>
</evidence>
<dbReference type="Proteomes" id="UP000058074">
    <property type="component" value="Chromosome"/>
</dbReference>
<protein>
    <submittedName>
        <fullName evidence="3">4-hydroxybenzoyl-CoA thioesterase</fullName>
    </submittedName>
</protein>
<proteinExistence type="inferred from homology"/>